<evidence type="ECO:0000256" key="1">
    <source>
        <dbReference type="SAM" id="Coils"/>
    </source>
</evidence>
<name>A0ABS9EHT1_9FLAO</name>
<reference evidence="2" key="1">
    <citation type="submission" date="2022-01" db="EMBL/GenBank/DDBJ databases">
        <title>Gillisia lutea sp. nov., isolated from marine plastic residues from the Malvarosa beach (Valencia, Spain).</title>
        <authorList>
            <person name="Vidal-Verdu A."/>
            <person name="Molina-Menor E."/>
            <person name="Satari L."/>
            <person name="Pascual J."/>
            <person name="Pereto J."/>
            <person name="Porcar M."/>
        </authorList>
    </citation>
    <scope>NUCLEOTIDE SEQUENCE</scope>
    <source>
        <strain evidence="2">M10.2A</strain>
    </source>
</reference>
<dbReference type="RefSeq" id="WP_236133873.1">
    <property type="nucleotide sequence ID" value="NZ_JAKGTH010000008.1"/>
</dbReference>
<accession>A0ABS9EHT1</accession>
<evidence type="ECO:0000313" key="2">
    <source>
        <dbReference type="EMBL" id="MCF4101724.1"/>
    </source>
</evidence>
<feature type="coiled-coil region" evidence="1">
    <location>
        <begin position="73"/>
        <end position="100"/>
    </location>
</feature>
<proteinExistence type="predicted"/>
<protein>
    <submittedName>
        <fullName evidence="2">Uncharacterized protein</fullName>
    </submittedName>
</protein>
<comment type="caution">
    <text evidence="2">The sequence shown here is derived from an EMBL/GenBank/DDBJ whole genome shotgun (WGS) entry which is preliminary data.</text>
</comment>
<dbReference type="Proteomes" id="UP001179363">
    <property type="component" value="Unassembled WGS sequence"/>
</dbReference>
<dbReference type="EMBL" id="JAKGTH010000008">
    <property type="protein sequence ID" value="MCF4101724.1"/>
    <property type="molecule type" value="Genomic_DNA"/>
</dbReference>
<gene>
    <name evidence="2" type="ORF">L1I30_08610</name>
</gene>
<organism evidence="2 3">
    <name type="scientific">Gillisia lutea</name>
    <dbReference type="NCBI Taxonomy" id="2909668"/>
    <lineage>
        <taxon>Bacteria</taxon>
        <taxon>Pseudomonadati</taxon>
        <taxon>Bacteroidota</taxon>
        <taxon>Flavobacteriia</taxon>
        <taxon>Flavobacteriales</taxon>
        <taxon>Flavobacteriaceae</taxon>
        <taxon>Gillisia</taxon>
    </lineage>
</organism>
<sequence>MEKATKKIIGGILLLTFMPFAGYSQNPDDNQTVTSLVLTELNRERSLQKENLDLRIKQIDSRLSSLDESIKNTNSSTEKIEKLVERVQILEEKQSELDKNVVSVYKYNYSSAVLNLASMEREIKPLNLFNSSREFYSTLDKVSNPMTYNGYSAWFKEFEKYIEENKKDEARLGALSHILEVTGNLAEGTPFTGMFAGSLFDGIGMFINSLGRRDRELREKSLKMFKLTTSVSQFTHDKDLIETEWNGISKSLDELKELQNNAMKQNISKVLGIDLKEFKKRFTDETDAKKRTQYILDISKIAEDRIAESKNSNSENWKQEYYNEMVAVQNLKIRFGTITFRILENLEKYKTLIEKYKHDEYLKDRISQLELKLNMVRNSFEATFNPQDYIKASNEMYIVE</sequence>
<keyword evidence="1" id="KW-0175">Coiled coil</keyword>
<keyword evidence="3" id="KW-1185">Reference proteome</keyword>
<evidence type="ECO:0000313" key="3">
    <source>
        <dbReference type="Proteomes" id="UP001179363"/>
    </source>
</evidence>